<dbReference type="PANTHER" id="PTHR30137:SF6">
    <property type="entry name" value="LUCIFERASE-LIKE MONOOXYGENASE"/>
    <property type="match status" value="1"/>
</dbReference>
<dbReference type="InterPro" id="IPR011251">
    <property type="entry name" value="Luciferase-like_dom"/>
</dbReference>
<organism evidence="4 5">
    <name type="scientific">Synoicihabitans lomoniglobus</name>
    <dbReference type="NCBI Taxonomy" id="2909285"/>
    <lineage>
        <taxon>Bacteria</taxon>
        <taxon>Pseudomonadati</taxon>
        <taxon>Verrucomicrobiota</taxon>
        <taxon>Opitutia</taxon>
        <taxon>Opitutales</taxon>
        <taxon>Opitutaceae</taxon>
        <taxon>Synoicihabitans</taxon>
    </lineage>
</organism>
<dbReference type="InterPro" id="IPR019949">
    <property type="entry name" value="CmoO-like"/>
</dbReference>
<dbReference type="GO" id="GO:0005829">
    <property type="term" value="C:cytosol"/>
    <property type="evidence" value="ECO:0007669"/>
    <property type="project" value="TreeGrafter"/>
</dbReference>
<evidence type="ECO:0000256" key="1">
    <source>
        <dbReference type="ARBA" id="ARBA00007789"/>
    </source>
</evidence>
<dbReference type="Proteomes" id="UP001218638">
    <property type="component" value="Chromosome"/>
</dbReference>
<dbReference type="PANTHER" id="PTHR30137">
    <property type="entry name" value="LUCIFERASE-LIKE MONOOXYGENASE"/>
    <property type="match status" value="1"/>
</dbReference>
<feature type="domain" description="Luciferase-like" evidence="3">
    <location>
        <begin position="21"/>
        <end position="303"/>
    </location>
</feature>
<evidence type="ECO:0000259" key="3">
    <source>
        <dbReference type="Pfam" id="PF00296"/>
    </source>
</evidence>
<dbReference type="InterPro" id="IPR050766">
    <property type="entry name" value="Bact_Lucif_Oxidored"/>
</dbReference>
<dbReference type="CDD" id="cd00347">
    <property type="entry name" value="Flavin_utilizing_monoxygenases"/>
    <property type="match status" value="1"/>
</dbReference>
<dbReference type="GO" id="GO:0016705">
    <property type="term" value="F:oxidoreductase activity, acting on paired donors, with incorporation or reduction of molecular oxygen"/>
    <property type="evidence" value="ECO:0007669"/>
    <property type="project" value="InterPro"/>
</dbReference>
<proteinExistence type="predicted"/>
<sequence>MASVASLPLSVLDLAPIVEGGDAADAFRRSRELVQATEKLGYRRYWVAEHHSIPGVASAATAVLIGHLAAVTSRIRVGAGGIMLPNHSPLVIAEQFGTLEAMFPGRIDLGLGRAPGSDQATAMALRQERFRQENNFERLLAELQRYLGDATPGQPVQAVPGQGSHVPLWLLSSSGYSAELAGRMGLPFSFASQFAPAAMMPALAAYREVFTPSGALSQPHAMVTINVVAGESDAEAYHLATSSQQSFLNLIRGEPGKLPPPVESMDALWSAPEREAVDRMLSASIIGGPDTVKRKLEALVARTAADEIMINAAIFDQAARLRSYAIIAEVTGLTAN</sequence>
<dbReference type="KEGG" id="slom:PXH66_19065"/>
<dbReference type="SUPFAM" id="SSF51679">
    <property type="entry name" value="Bacterial luciferase-like"/>
    <property type="match status" value="1"/>
</dbReference>
<protein>
    <recommendedName>
        <fullName evidence="2">Luciferase-like monooxygenase</fullName>
    </recommendedName>
</protein>
<comment type="similarity">
    <text evidence="1">To bacterial alkanal monooxygenase alpha and beta chains.</text>
</comment>
<dbReference type="RefSeq" id="WP_330930922.1">
    <property type="nucleotide sequence ID" value="NZ_CP119075.1"/>
</dbReference>
<dbReference type="EMBL" id="CP119075">
    <property type="protein sequence ID" value="WED64445.1"/>
    <property type="molecule type" value="Genomic_DNA"/>
</dbReference>
<dbReference type="Pfam" id="PF00296">
    <property type="entry name" value="Bac_luciferase"/>
    <property type="match status" value="1"/>
</dbReference>
<accession>A0AAF0CNI0</accession>
<dbReference type="InterPro" id="IPR036661">
    <property type="entry name" value="Luciferase-like_sf"/>
</dbReference>
<name>A0AAF0CNI0_9BACT</name>
<evidence type="ECO:0000313" key="4">
    <source>
        <dbReference type="EMBL" id="WED64445.1"/>
    </source>
</evidence>
<gene>
    <name evidence="4" type="ORF">PXH66_19065</name>
</gene>
<reference evidence="4" key="1">
    <citation type="submission" date="2023-03" db="EMBL/GenBank/DDBJ databases">
        <title>Lomoglobus Profundus gen. nov., sp. nov., a novel member of the phylum Verrucomicrobia, isolated from deep-marine sediment of South China Sea.</title>
        <authorList>
            <person name="Ahmad T."/>
            <person name="Ishaq S.E."/>
            <person name="Wang F."/>
        </authorList>
    </citation>
    <scope>NUCLEOTIDE SEQUENCE</scope>
    <source>
        <strain evidence="4">LMO-M01</strain>
    </source>
</reference>
<evidence type="ECO:0000256" key="2">
    <source>
        <dbReference type="ARBA" id="ARBA00074555"/>
    </source>
</evidence>
<keyword evidence="5" id="KW-1185">Reference proteome</keyword>
<dbReference type="NCBIfam" id="TIGR03558">
    <property type="entry name" value="oxido_grp_1"/>
    <property type="match status" value="1"/>
</dbReference>
<dbReference type="Gene3D" id="3.20.20.30">
    <property type="entry name" value="Luciferase-like domain"/>
    <property type="match status" value="1"/>
</dbReference>
<evidence type="ECO:0000313" key="5">
    <source>
        <dbReference type="Proteomes" id="UP001218638"/>
    </source>
</evidence>
<dbReference type="AlphaFoldDB" id="A0AAF0CNI0"/>
<dbReference type="FunFam" id="3.20.20.30:FF:000002">
    <property type="entry name" value="LLM class flavin-dependent oxidoreductase"/>
    <property type="match status" value="1"/>
</dbReference>